<reference evidence="2 3" key="1">
    <citation type="journal article" date="2016" name="Mol. Biol. Evol.">
        <title>Comparative Genomics of Early-Diverging Mushroom-Forming Fungi Provides Insights into the Origins of Lignocellulose Decay Capabilities.</title>
        <authorList>
            <person name="Nagy L.G."/>
            <person name="Riley R."/>
            <person name="Tritt A."/>
            <person name="Adam C."/>
            <person name="Daum C."/>
            <person name="Floudas D."/>
            <person name="Sun H."/>
            <person name="Yadav J.S."/>
            <person name="Pangilinan J."/>
            <person name="Larsson K.H."/>
            <person name="Matsuura K."/>
            <person name="Barry K."/>
            <person name="Labutti K."/>
            <person name="Kuo R."/>
            <person name="Ohm R.A."/>
            <person name="Bhattacharya S.S."/>
            <person name="Shirouzu T."/>
            <person name="Yoshinaga Y."/>
            <person name="Martin F.M."/>
            <person name="Grigoriev I.V."/>
            <person name="Hibbett D.S."/>
        </authorList>
    </citation>
    <scope>NUCLEOTIDE SEQUENCE [LARGE SCALE GENOMIC DNA]</scope>
    <source>
        <strain evidence="2 3">CBS 109695</strain>
    </source>
</reference>
<organism evidence="2 3">
    <name type="scientific">Athelia psychrophila</name>
    <dbReference type="NCBI Taxonomy" id="1759441"/>
    <lineage>
        <taxon>Eukaryota</taxon>
        <taxon>Fungi</taxon>
        <taxon>Dikarya</taxon>
        <taxon>Basidiomycota</taxon>
        <taxon>Agaricomycotina</taxon>
        <taxon>Agaricomycetes</taxon>
        <taxon>Agaricomycetidae</taxon>
        <taxon>Atheliales</taxon>
        <taxon>Atheliaceae</taxon>
        <taxon>Athelia</taxon>
    </lineage>
</organism>
<feature type="region of interest" description="Disordered" evidence="1">
    <location>
        <begin position="40"/>
        <end position="59"/>
    </location>
</feature>
<evidence type="ECO:0000256" key="1">
    <source>
        <dbReference type="SAM" id="MobiDB-lite"/>
    </source>
</evidence>
<proteinExistence type="predicted"/>
<dbReference type="Proteomes" id="UP000076532">
    <property type="component" value="Unassembled WGS sequence"/>
</dbReference>
<accession>A0A166DHB9</accession>
<dbReference type="EMBL" id="KV417613">
    <property type="protein sequence ID" value="KZP14713.1"/>
    <property type="molecule type" value="Genomic_DNA"/>
</dbReference>
<evidence type="ECO:0000313" key="3">
    <source>
        <dbReference type="Proteomes" id="UP000076532"/>
    </source>
</evidence>
<evidence type="ECO:0000313" key="2">
    <source>
        <dbReference type="EMBL" id="KZP14713.1"/>
    </source>
</evidence>
<dbReference type="AlphaFoldDB" id="A0A166DHB9"/>
<sequence>MHSCCGSATVSTPHPTYTYQTRSDTNTHLFLLPDPHVHVPSRSHAPVPGPAPRSPCLSRSRLSPPVIPVARLTSPVPLYVLLQPATIQDVSMVGMTQQWTRILVWGLSNPLTRPNGRQ</sequence>
<keyword evidence="3" id="KW-1185">Reference proteome</keyword>
<protein>
    <submittedName>
        <fullName evidence="2">Uncharacterized protein</fullName>
    </submittedName>
</protein>
<name>A0A166DHB9_9AGAM</name>
<gene>
    <name evidence="2" type="ORF">FIBSPDRAFT_101943</name>
</gene>